<dbReference type="RefSeq" id="XP_035325361.1">
    <property type="nucleotide sequence ID" value="XM_035462431.1"/>
</dbReference>
<proteinExistence type="inferred from homology"/>
<protein>
    <recommendedName>
        <fullName evidence="8">18S rRNA factor 2</fullName>
    </recommendedName>
</protein>
<dbReference type="InterPro" id="IPR012677">
    <property type="entry name" value="Nucleotide-bd_a/b_plait_sf"/>
</dbReference>
<evidence type="ECO:0000256" key="1">
    <source>
        <dbReference type="ARBA" id="ARBA00004604"/>
    </source>
</evidence>
<dbReference type="InterPro" id="IPR000504">
    <property type="entry name" value="RRM_dom"/>
</dbReference>
<dbReference type="GO" id="GO:0003723">
    <property type="term" value="F:RNA binding"/>
    <property type="evidence" value="ECO:0007669"/>
    <property type="project" value="UniProtKB-KW"/>
</dbReference>
<evidence type="ECO:0000256" key="4">
    <source>
        <dbReference type="ARBA" id="ARBA00022552"/>
    </source>
</evidence>
<evidence type="ECO:0000259" key="10">
    <source>
        <dbReference type="SMART" id="SM00360"/>
    </source>
</evidence>
<keyword evidence="4" id="KW-0698">rRNA processing</keyword>
<reference evidence="11" key="1">
    <citation type="submission" date="2020-03" db="EMBL/GenBank/DDBJ databases">
        <title>Site-based positive gene gene selection in Geosmithia morbida across the United States reveals a broad range of putative effectors and factors for local host and environmental adapation.</title>
        <authorList>
            <person name="Onufrak A."/>
            <person name="Murdoch R.W."/>
            <person name="Gazis R."/>
            <person name="Huff M."/>
            <person name="Staton M."/>
            <person name="Klingeman W."/>
            <person name="Hadziabdic D."/>
        </authorList>
    </citation>
    <scope>NUCLEOTIDE SEQUENCE</scope>
    <source>
        <strain evidence="11">1262</strain>
    </source>
</reference>
<comment type="similarity">
    <text evidence="2">Belongs to the ESF2/ABP1 family.</text>
</comment>
<feature type="compositionally biased region" description="Acidic residues" evidence="9">
    <location>
        <begin position="59"/>
        <end position="80"/>
    </location>
</feature>
<keyword evidence="6" id="KW-0539">Nucleus</keyword>
<dbReference type="OrthoDB" id="287393at2759"/>
<evidence type="ECO:0000256" key="3">
    <source>
        <dbReference type="ARBA" id="ARBA00022517"/>
    </source>
</evidence>
<accession>A0A9P5D9N5</accession>
<evidence type="ECO:0000256" key="7">
    <source>
        <dbReference type="ARBA" id="ARBA00025024"/>
    </source>
</evidence>
<evidence type="ECO:0000256" key="5">
    <source>
        <dbReference type="ARBA" id="ARBA00022884"/>
    </source>
</evidence>
<comment type="function">
    <text evidence="7">Involved in the small subunit (SSU) processome assembly and function, and in the 18S rRNA synthesis. Required for the early cleavages at sites A0, A1 and A2.</text>
</comment>
<evidence type="ECO:0000256" key="8">
    <source>
        <dbReference type="ARBA" id="ARBA00032634"/>
    </source>
</evidence>
<dbReference type="PANTHER" id="PTHR12311:SF7">
    <property type="entry name" value="ACTIVATOR OF BASAL TRANSCRIPTION 1"/>
    <property type="match status" value="1"/>
</dbReference>
<feature type="region of interest" description="Disordered" evidence="9">
    <location>
        <begin position="1"/>
        <end position="110"/>
    </location>
</feature>
<sequence>MPPQKRNEFLEASDSEDDVPNYDSDDDLKKGGRSTKRRKVDQSDEGSEAGLSDSHDGPVQDDDDDEDDEADNDGTPEDDPSSSKGKTKASKERRAAADDLPDITSGGNPLRKNLVVTESAIKKSGVVYMSRVPPFMKPVKLRSLLERFGRINRIFLAPEDPTSHARRVRSGGNKKRLYTEGWVEFVRKKDAKAVCELLNAQNIGGKKGNYYHDDIWNLLYLRGFKWHNLTEQISAENAERTSRMRAEISKSSKENKEFVRNIEKAKMLDGMEAKARAKKRKPEDQDGPAPASASEPVLAAADGGKSASGGAAGLTRSFKQIPLAKKGRDGDARPEHVTRILSKIF</sequence>
<dbReference type="AlphaFoldDB" id="A0A9P5D9N5"/>
<feature type="compositionally biased region" description="Basic and acidic residues" evidence="9">
    <location>
        <begin position="326"/>
        <end position="335"/>
    </location>
</feature>
<feature type="region of interest" description="Disordered" evidence="9">
    <location>
        <begin position="269"/>
        <end position="335"/>
    </location>
</feature>
<dbReference type="InterPro" id="IPR035979">
    <property type="entry name" value="RBD_domain_sf"/>
</dbReference>
<dbReference type="GO" id="GO:0000480">
    <property type="term" value="P:endonucleolytic cleavage in 5'-ETS of tricistronic rRNA transcript (SSU-rRNA, 5.8S rRNA, LSU-rRNA)"/>
    <property type="evidence" value="ECO:0007669"/>
    <property type="project" value="TreeGrafter"/>
</dbReference>
<dbReference type="Proteomes" id="UP000749293">
    <property type="component" value="Unassembled WGS sequence"/>
</dbReference>
<dbReference type="GO" id="GO:0034462">
    <property type="term" value="P:small-subunit processome assembly"/>
    <property type="evidence" value="ECO:0007669"/>
    <property type="project" value="TreeGrafter"/>
</dbReference>
<evidence type="ECO:0000256" key="6">
    <source>
        <dbReference type="ARBA" id="ARBA00023242"/>
    </source>
</evidence>
<dbReference type="CDD" id="cd12263">
    <property type="entry name" value="RRM_ABT1_like"/>
    <property type="match status" value="1"/>
</dbReference>
<dbReference type="EMBL" id="JAANYQ010000001">
    <property type="protein sequence ID" value="KAF4126709.1"/>
    <property type="molecule type" value="Genomic_DNA"/>
</dbReference>
<dbReference type="FunFam" id="3.30.70.330:FF:001147">
    <property type="entry name" value="Pre-rRNA-processing protein esf-2"/>
    <property type="match status" value="1"/>
</dbReference>
<evidence type="ECO:0000313" key="11">
    <source>
        <dbReference type="EMBL" id="KAF4126709.1"/>
    </source>
</evidence>
<dbReference type="Gene3D" id="3.30.70.330">
    <property type="match status" value="1"/>
</dbReference>
<dbReference type="GeneID" id="55966676"/>
<feature type="domain" description="RRM" evidence="10">
    <location>
        <begin position="126"/>
        <end position="211"/>
    </location>
</feature>
<keyword evidence="3" id="KW-0690">Ribosome biogenesis</keyword>
<dbReference type="InterPro" id="IPR039119">
    <property type="entry name" value="ABT1/Esf2"/>
</dbReference>
<gene>
    <name evidence="11" type="ORF">GMORB2_0446</name>
</gene>
<keyword evidence="12" id="KW-1185">Reference proteome</keyword>
<keyword evidence="5" id="KW-0694">RNA-binding</keyword>
<dbReference type="GO" id="GO:0000472">
    <property type="term" value="P:endonucleolytic cleavage to generate mature 5'-end of SSU-rRNA from (SSU-rRNA, 5.8S rRNA, LSU-rRNA)"/>
    <property type="evidence" value="ECO:0007669"/>
    <property type="project" value="TreeGrafter"/>
</dbReference>
<comment type="caution">
    <text evidence="11">The sequence shown here is derived from an EMBL/GenBank/DDBJ whole genome shotgun (WGS) entry which is preliminary data.</text>
</comment>
<organism evidence="11 12">
    <name type="scientific">Geosmithia morbida</name>
    <dbReference type="NCBI Taxonomy" id="1094350"/>
    <lineage>
        <taxon>Eukaryota</taxon>
        <taxon>Fungi</taxon>
        <taxon>Dikarya</taxon>
        <taxon>Ascomycota</taxon>
        <taxon>Pezizomycotina</taxon>
        <taxon>Sordariomycetes</taxon>
        <taxon>Hypocreomycetidae</taxon>
        <taxon>Hypocreales</taxon>
        <taxon>Bionectriaceae</taxon>
        <taxon>Geosmithia</taxon>
    </lineage>
</organism>
<dbReference type="GO" id="GO:0000447">
    <property type="term" value="P:endonucleolytic cleavage in ITS1 to separate SSU-rRNA from 5.8S rRNA and LSU-rRNA from tricistronic rRNA transcript (SSU-rRNA, 5.8S rRNA, LSU-rRNA)"/>
    <property type="evidence" value="ECO:0007669"/>
    <property type="project" value="TreeGrafter"/>
</dbReference>
<name>A0A9P5D9N5_9HYPO</name>
<evidence type="ECO:0000313" key="12">
    <source>
        <dbReference type="Proteomes" id="UP000749293"/>
    </source>
</evidence>
<evidence type="ECO:0000256" key="9">
    <source>
        <dbReference type="SAM" id="MobiDB-lite"/>
    </source>
</evidence>
<dbReference type="GO" id="GO:0005730">
    <property type="term" value="C:nucleolus"/>
    <property type="evidence" value="ECO:0007669"/>
    <property type="project" value="UniProtKB-SubCell"/>
</dbReference>
<dbReference type="InterPro" id="IPR034353">
    <property type="entry name" value="ABT1/ESF2_RRM"/>
</dbReference>
<comment type="subcellular location">
    <subcellularLocation>
        <location evidence="1">Nucleus</location>
        <location evidence="1">Nucleolus</location>
    </subcellularLocation>
</comment>
<evidence type="ECO:0000256" key="2">
    <source>
        <dbReference type="ARBA" id="ARBA00005819"/>
    </source>
</evidence>
<feature type="compositionally biased region" description="Acidic residues" evidence="9">
    <location>
        <begin position="11"/>
        <end position="26"/>
    </location>
</feature>
<dbReference type="PANTHER" id="PTHR12311">
    <property type="entry name" value="ACTIVATOR OF BASAL TRANSCRIPTION 1"/>
    <property type="match status" value="1"/>
</dbReference>
<dbReference type="SMART" id="SM00360">
    <property type="entry name" value="RRM"/>
    <property type="match status" value="1"/>
</dbReference>
<dbReference type="SUPFAM" id="SSF54928">
    <property type="entry name" value="RNA-binding domain, RBD"/>
    <property type="match status" value="1"/>
</dbReference>